<evidence type="ECO:0000256" key="3">
    <source>
        <dbReference type="ARBA" id="ARBA00023163"/>
    </source>
</evidence>
<dbReference type="InterPro" id="IPR018060">
    <property type="entry name" value="HTH_AraC"/>
</dbReference>
<keyword evidence="6" id="KW-1185">Reference proteome</keyword>
<feature type="domain" description="HTH araC/xylS-type" evidence="4">
    <location>
        <begin position="194"/>
        <end position="299"/>
    </location>
</feature>
<dbReference type="GO" id="GO:0003700">
    <property type="term" value="F:DNA-binding transcription factor activity"/>
    <property type="evidence" value="ECO:0007669"/>
    <property type="project" value="InterPro"/>
</dbReference>
<name>A0A1H4FGK7_9BACT</name>
<keyword evidence="1" id="KW-0805">Transcription regulation</keyword>
<dbReference type="OrthoDB" id="644686at2"/>
<protein>
    <submittedName>
        <fullName evidence="5">Transcriptional regulator, AraC family</fullName>
    </submittedName>
</protein>
<dbReference type="SUPFAM" id="SSF46689">
    <property type="entry name" value="Homeodomain-like"/>
    <property type="match status" value="1"/>
</dbReference>
<dbReference type="GO" id="GO:0043565">
    <property type="term" value="F:sequence-specific DNA binding"/>
    <property type="evidence" value="ECO:0007669"/>
    <property type="project" value="InterPro"/>
</dbReference>
<evidence type="ECO:0000256" key="2">
    <source>
        <dbReference type="ARBA" id="ARBA00023125"/>
    </source>
</evidence>
<dbReference type="SMART" id="SM00342">
    <property type="entry name" value="HTH_ARAC"/>
    <property type="match status" value="1"/>
</dbReference>
<dbReference type="AlphaFoldDB" id="A0A1H4FGK7"/>
<dbReference type="PANTHER" id="PTHR43280:SF32">
    <property type="entry name" value="TRANSCRIPTIONAL REGULATORY PROTEIN"/>
    <property type="match status" value="1"/>
</dbReference>
<evidence type="ECO:0000256" key="1">
    <source>
        <dbReference type="ARBA" id="ARBA00023015"/>
    </source>
</evidence>
<dbReference type="STRING" id="408074.SAMN05660909_04364"/>
<gene>
    <name evidence="5" type="ORF">SAMN05660909_04364</name>
</gene>
<reference evidence="6" key="1">
    <citation type="submission" date="2016-10" db="EMBL/GenBank/DDBJ databases">
        <authorList>
            <person name="Varghese N."/>
            <person name="Submissions S."/>
        </authorList>
    </citation>
    <scope>NUCLEOTIDE SEQUENCE [LARGE SCALE GENOMIC DNA]</scope>
    <source>
        <strain evidence="6">DSM 23920</strain>
    </source>
</reference>
<evidence type="ECO:0000313" key="5">
    <source>
        <dbReference type="EMBL" id="SEA95888.1"/>
    </source>
</evidence>
<dbReference type="EMBL" id="FNRL01000024">
    <property type="protein sequence ID" value="SEA95888.1"/>
    <property type="molecule type" value="Genomic_DNA"/>
</dbReference>
<dbReference type="RefSeq" id="WP_089764187.1">
    <property type="nucleotide sequence ID" value="NZ_BKAT01000043.1"/>
</dbReference>
<dbReference type="PANTHER" id="PTHR43280">
    <property type="entry name" value="ARAC-FAMILY TRANSCRIPTIONAL REGULATOR"/>
    <property type="match status" value="1"/>
</dbReference>
<keyword evidence="3" id="KW-0804">Transcription</keyword>
<dbReference type="Gene3D" id="1.10.10.60">
    <property type="entry name" value="Homeodomain-like"/>
    <property type="match status" value="1"/>
</dbReference>
<evidence type="ECO:0000313" key="6">
    <source>
        <dbReference type="Proteomes" id="UP000199656"/>
    </source>
</evidence>
<organism evidence="5 6">
    <name type="scientific">Chitinophaga terrae</name>
    <name type="common">ex Kim and Jung 2007</name>
    <dbReference type="NCBI Taxonomy" id="408074"/>
    <lineage>
        <taxon>Bacteria</taxon>
        <taxon>Pseudomonadati</taxon>
        <taxon>Bacteroidota</taxon>
        <taxon>Chitinophagia</taxon>
        <taxon>Chitinophagales</taxon>
        <taxon>Chitinophagaceae</taxon>
        <taxon>Chitinophaga</taxon>
    </lineage>
</organism>
<dbReference type="Proteomes" id="UP000199656">
    <property type="component" value="Unassembled WGS sequence"/>
</dbReference>
<sequence>MQPQRIKSITEFHRQRNLAPPEHPLISVINFEHIGYTCDAHPIVMDFYSISLKKNTNTKIKYGQSVYDFDEGTLFFMSPGQVFQIQRTKDATSTRSGWLLLVHPDFLWNTPLAKDIRQYEFFGYATNEALFLSAQEEEKIAEVISQIQKECRSNIDKFTQNIIIAQLNLLLSYSERFYNRQFITRKVTNHQVLERLEHLLNEYFNGEEPVKKGIPTVQFVAEALNISPNYLSGLLKVVTGSSTQQHIHNFLIEKAKEKLSTTNLSVSEIAYELGFEHPQSFSKLFKAKTRLSPLEFRQSFN</sequence>
<proteinExistence type="predicted"/>
<dbReference type="PROSITE" id="PS01124">
    <property type="entry name" value="HTH_ARAC_FAMILY_2"/>
    <property type="match status" value="1"/>
</dbReference>
<dbReference type="Pfam" id="PF12833">
    <property type="entry name" value="HTH_18"/>
    <property type="match status" value="1"/>
</dbReference>
<accession>A0A1H4FGK7</accession>
<evidence type="ECO:0000259" key="4">
    <source>
        <dbReference type="PROSITE" id="PS01124"/>
    </source>
</evidence>
<dbReference type="InterPro" id="IPR009057">
    <property type="entry name" value="Homeodomain-like_sf"/>
</dbReference>
<keyword evidence="2" id="KW-0238">DNA-binding</keyword>